<evidence type="ECO:0000256" key="1">
    <source>
        <dbReference type="ARBA" id="ARBA00093770"/>
    </source>
</evidence>
<protein>
    <recommendedName>
        <fullName evidence="4">DUF3109 family protein</fullName>
    </recommendedName>
</protein>
<proteinExistence type="inferred from homology"/>
<keyword evidence="3" id="KW-1185">Reference proteome</keyword>
<reference evidence="3" key="1">
    <citation type="journal article" date="2019" name="Int. J. Syst. Evol. Microbiol.">
        <title>The Global Catalogue of Microorganisms (GCM) 10K type strain sequencing project: providing services to taxonomists for standard genome sequencing and annotation.</title>
        <authorList>
            <consortium name="The Broad Institute Genomics Platform"/>
            <consortium name="The Broad Institute Genome Sequencing Center for Infectious Disease"/>
            <person name="Wu L."/>
            <person name="Ma J."/>
        </authorList>
    </citation>
    <scope>NUCLEOTIDE SEQUENCE [LARGE SCALE GENOMIC DNA]</scope>
    <source>
        <strain evidence="3">CCUG 57942</strain>
    </source>
</reference>
<comment type="similarity">
    <text evidence="1">Belongs to the Rv0495c family.</text>
</comment>
<evidence type="ECO:0008006" key="4">
    <source>
        <dbReference type="Google" id="ProtNLM"/>
    </source>
</evidence>
<evidence type="ECO:0000313" key="2">
    <source>
        <dbReference type="EMBL" id="MFD2158167.1"/>
    </source>
</evidence>
<comment type="caution">
    <text evidence="2">The sequence shown here is derived from an EMBL/GenBank/DDBJ whole genome shotgun (WGS) entry which is preliminary data.</text>
</comment>
<sequence>MSGITHYHETAAGLKMQLMEALVDHAAFEVLLKPCSLSRCSATCCYDGVYLSEEEARGVEWLVETQAERFEGYGLRLPDEVVVSVRGGKARKTQVRPTEEGELAVDFPKHFERSRCVFLDREGRCGIQRLCMEDGLGDWFLKPLTCWIHPLVILPKSAERPRPVLTLVSIDNDPQKADDYPGFASCTHCGRAEKDGQVAWKVLEAELRALSELAGRDFYAELSAPVIEYDSLDG</sequence>
<dbReference type="Pfam" id="PF11307">
    <property type="entry name" value="DUF3109"/>
    <property type="match status" value="1"/>
</dbReference>
<dbReference type="InterPro" id="IPR021458">
    <property type="entry name" value="Rv0495c"/>
</dbReference>
<accession>A0ABW4Z983</accession>
<gene>
    <name evidence="2" type="ORF">ACFSW8_04585</name>
</gene>
<dbReference type="RefSeq" id="WP_377177568.1">
    <property type="nucleotide sequence ID" value="NZ_JBHUJB010000021.1"/>
</dbReference>
<organism evidence="2 3">
    <name type="scientific">Rubritalea tangerina</name>
    <dbReference type="NCBI Taxonomy" id="430798"/>
    <lineage>
        <taxon>Bacteria</taxon>
        <taxon>Pseudomonadati</taxon>
        <taxon>Verrucomicrobiota</taxon>
        <taxon>Verrucomicrobiia</taxon>
        <taxon>Verrucomicrobiales</taxon>
        <taxon>Rubritaleaceae</taxon>
        <taxon>Rubritalea</taxon>
    </lineage>
</organism>
<dbReference type="EMBL" id="JBHUJB010000021">
    <property type="protein sequence ID" value="MFD2158167.1"/>
    <property type="molecule type" value="Genomic_DNA"/>
</dbReference>
<name>A0ABW4Z983_9BACT</name>
<evidence type="ECO:0000313" key="3">
    <source>
        <dbReference type="Proteomes" id="UP001597389"/>
    </source>
</evidence>
<dbReference type="Proteomes" id="UP001597389">
    <property type="component" value="Unassembled WGS sequence"/>
</dbReference>